<evidence type="ECO:0000256" key="1">
    <source>
        <dbReference type="SAM" id="MobiDB-lite"/>
    </source>
</evidence>
<evidence type="ECO:0000313" key="2">
    <source>
        <dbReference type="EMBL" id="KAL0278102.1"/>
    </source>
</evidence>
<feature type="region of interest" description="Disordered" evidence="1">
    <location>
        <begin position="39"/>
        <end position="108"/>
    </location>
</feature>
<accession>A0AAW2I7M6</accession>
<organism evidence="2">
    <name type="scientific">Menopon gallinae</name>
    <name type="common">poultry shaft louse</name>
    <dbReference type="NCBI Taxonomy" id="328185"/>
    <lineage>
        <taxon>Eukaryota</taxon>
        <taxon>Metazoa</taxon>
        <taxon>Ecdysozoa</taxon>
        <taxon>Arthropoda</taxon>
        <taxon>Hexapoda</taxon>
        <taxon>Insecta</taxon>
        <taxon>Pterygota</taxon>
        <taxon>Neoptera</taxon>
        <taxon>Paraneoptera</taxon>
        <taxon>Psocodea</taxon>
        <taxon>Troctomorpha</taxon>
        <taxon>Phthiraptera</taxon>
        <taxon>Amblycera</taxon>
        <taxon>Menoponidae</taxon>
        <taxon>Menopon</taxon>
    </lineage>
</organism>
<protein>
    <submittedName>
        <fullName evidence="2">Uncharacterized protein</fullName>
    </submittedName>
</protein>
<gene>
    <name evidence="2" type="ORF">PYX00_000012</name>
</gene>
<reference evidence="2" key="1">
    <citation type="journal article" date="2024" name="Gigascience">
        <title>Chromosome-level genome of the poultry shaft louse Menopon gallinae provides insight into the host-switching and adaptive evolution of parasitic lice.</title>
        <authorList>
            <person name="Xu Y."/>
            <person name="Ma L."/>
            <person name="Liu S."/>
            <person name="Liang Y."/>
            <person name="Liu Q."/>
            <person name="He Z."/>
            <person name="Tian L."/>
            <person name="Duan Y."/>
            <person name="Cai W."/>
            <person name="Li H."/>
            <person name="Song F."/>
        </authorList>
    </citation>
    <scope>NUCLEOTIDE SEQUENCE</scope>
    <source>
        <strain evidence="2">Cailab_2023a</strain>
    </source>
</reference>
<name>A0AAW2I7M6_9NEOP</name>
<dbReference type="EMBL" id="JARGDH010000001">
    <property type="protein sequence ID" value="KAL0278102.1"/>
    <property type="molecule type" value="Genomic_DNA"/>
</dbReference>
<comment type="caution">
    <text evidence="2">The sequence shown here is derived from an EMBL/GenBank/DDBJ whole genome shotgun (WGS) entry which is preliminary data.</text>
</comment>
<proteinExistence type="predicted"/>
<feature type="compositionally biased region" description="Polar residues" evidence="1">
    <location>
        <begin position="86"/>
        <end position="97"/>
    </location>
</feature>
<dbReference type="AlphaFoldDB" id="A0AAW2I7M6"/>
<sequence>MIISRLFWSIFGRSRKNLKTTGKKEELCRRSAAALVLEAKRGAENEDADEDECEDEQDGDGGITNEDDEEGEVDGDGDTDRRRVSKTNSSPQRTTTKPKPRREEANRAKTKVMNFSFRDVEDLMRPFEGHTEYPIEGLQEIFGYFGTPARHLQTDHSMMNTIQDNLFICSDCL</sequence>
<feature type="compositionally biased region" description="Acidic residues" evidence="1">
    <location>
        <begin position="45"/>
        <end position="77"/>
    </location>
</feature>